<keyword evidence="3" id="KW-1185">Reference proteome</keyword>
<feature type="compositionally biased region" description="Basic residues" evidence="1">
    <location>
        <begin position="2585"/>
        <end position="2598"/>
    </location>
</feature>
<evidence type="ECO:0000313" key="3">
    <source>
        <dbReference type="Proteomes" id="UP001189429"/>
    </source>
</evidence>
<reference evidence="2" key="1">
    <citation type="submission" date="2023-10" db="EMBL/GenBank/DDBJ databases">
        <authorList>
            <person name="Chen Y."/>
            <person name="Shah S."/>
            <person name="Dougan E. K."/>
            <person name="Thang M."/>
            <person name="Chan C."/>
        </authorList>
    </citation>
    <scope>NUCLEOTIDE SEQUENCE [LARGE SCALE GENOMIC DNA]</scope>
</reference>
<organism evidence="2 3">
    <name type="scientific">Prorocentrum cordatum</name>
    <dbReference type="NCBI Taxonomy" id="2364126"/>
    <lineage>
        <taxon>Eukaryota</taxon>
        <taxon>Sar</taxon>
        <taxon>Alveolata</taxon>
        <taxon>Dinophyceae</taxon>
        <taxon>Prorocentrales</taxon>
        <taxon>Prorocentraceae</taxon>
        <taxon>Prorocentrum</taxon>
    </lineage>
</organism>
<dbReference type="Proteomes" id="UP001189429">
    <property type="component" value="Unassembled WGS sequence"/>
</dbReference>
<dbReference type="EMBL" id="CAUYUJ010015060">
    <property type="protein sequence ID" value="CAK0849425.1"/>
    <property type="molecule type" value="Genomic_DNA"/>
</dbReference>
<evidence type="ECO:0000256" key="1">
    <source>
        <dbReference type="SAM" id="MobiDB-lite"/>
    </source>
</evidence>
<feature type="region of interest" description="Disordered" evidence="1">
    <location>
        <begin position="521"/>
        <end position="550"/>
    </location>
</feature>
<sequence>MASSLQLDLSSEEVLALVEAGVISGQTIHDAYRAEAASAGWPRSDLPEIDVLESLVAKGVLTNGGVLDWMRSGVVTAQTGPAGGRSSKPRRRPTDPKDKAPWYMRGLNAPIFVKTDLQPELALLSRQGNCVAHGIGHVIGKALDAVAYAKIFPAAASRGRKYVDVAAALGVGLQEAPGRACVVGASRKVSDLSLPGAYLCHQSGKRVGHCTGVRVHDRYVTIWENKYKFETTSKVSAPPNMLIFKVIIADKGAHGHCLGRRLRGLRAGTSRGGAPHLSQYSKNLGAVIEDSVIPETQAAEFEVPTQPGDPPTVGAEDTMAAEISEGAPRDAAMVAALAKRMRIAGAATSRETFKSMWSDVTEKSSKLANSSAADPPQFYGVVAATERFADIVNKNHEEWNDDVKRLGMAALMLYRSRQSDVSLLQHVVLIFYDHSLGHFEGFDGLMPPTVLAAAGNAMLTLEGLFRSFKAPVARKDADVLNAIGSSIKEALAQNNNDLPSAMLTFHDNCMFNKGNNLLKAGGAAPGRQSEPGGDGEDAEGAFAAPAPDTSNSADSWFVLTAQTISKVSTKLQYELFGNKLVPYFIEWCSTDMQRVPGCACADCCALHDRSAFENVCLVSSRSPENNIYLGIPTPLLDPVLDAAMERVQRVYEQTFWSMPESFVFGQAAQALAKRGQNIDQITVYWGPGGVGLSLYTSHLRAMYGDRNHKFFDPNIFFQDEEMRKVVELLVGGCIFTGSSGGKRMEVNQFFTFDNVNEHNLESIVRRIAIIKIQSRFFDKLYVDKIILTGPSRCGIFARDPDAKDFMISGAAVAAGHKIQYAFEVENGPEACRDILVNYTKCGGDHGVAEKYVRIACHIKAANAAESAASAVAEGLVDPPSQDGHLPSSPIVLLSNHLVKELQRKGLNYLTYSVFRASATPPGARLKGNKEEQWESLKGSDLWIDVGSKGKAEDRLIPRVKTQRDASILCSRRPPCCDAIYPEHCDASALEAARCTSRLANEKTLAGAFNALASAIAPARGRLAKGILERIESLDERAQKILSMTETSQRLLDRSKRSADLEVNRRKLASKQPSVEKSPTRHTGRKETVPLDSFKSYRRAVEWPSRQCVNEELSAQAMDQRLQHVVFSSTFDLDFVNCVFCLLAQIIEKLGIIGAQLFADEIAALQRVRADREGVCRRRERVHGAGALASEEAWASFPLAPDRGVFKMLPFKGKQVLIKLICGGALPKELSENEFAKMLVRTARFLRWLAVGLYPEQFKLLESAQDKWSEASLASYMWQGVEDYCLEQWVDFVMEEKVSHVSLHFDGLRVDKGRVLLSQAGGDAQATAVSDAEKVKSFCKKSEERILATTGYSVSTRNKERYDFIDLLRASAFDVEPADAPSDVEALFSAGNGIFCAMAALAGNWSDMSTKAAAAATPPSAAAASAASSPLFWAPPRRSYRTCARAANVKLLPVEVPQESCPGLFLVHCEPDVAPLCVGIDVKQRGPRKCCVGRERWSLPAGALDEAVLAALDRCMVVAFQMKPADRDDEDHRDSSLDGALDLFAVAGIEDNVAAVCRARRRRSLAARVAAGSPSSDRSLSPPSPASPAAQRGAAALRELGCSIRGIVPFDRRRLTWHGNCIPFGIAALTGDWDGAIAAATVDSDENAAAMASGLRRYSDCANLFGVSLRPVPTTAVETLGRFLVHGKVAGREHCAVVEVFEHGGSILHSEGLSWDVPRGCLDACLRIIFDFGVEAAFALGGGHSSTLSDDVAARDAMDMVAGAGVEEEGAVDVANADDEHAEELDDDSCVRVHANLLQLLRDEVTDFEMIVKSLSRTGATKDGNGSVARCLLCPFKEYSTSSVNVKRDLLAHIANHHGLHRKCENGRDREMGSGRYVASGTKQWKVIQALFDDDMLSKHQPKNLLQRSADLMRRSVSPPLRCLGVDKQIRLLLDHDGPRFVNFEVLARDGALQARRVGNTYYTKEFAELVFRESILHEGRVRPMRARIVRRFKEAGSCVTHLLPGKVVQWLSLMEDVFPSPFVEELRTNLMGELVDNTEFEHVSLDATLRTAMRVKGQANYREPAEIRAAAPFPDGAAKRRILTAKGRASAAIGMWPVASEAASVVKAAHRNHLPERALQQRVSVASDDPSATLFAELKQIMPQLKFLCLDPVHLAIVYNQAHWRKHSPGQAVLRIILNKFNKVSSDLNGAAWGAPYTGHQASSLSAAEGRAQSLIAGGGMQKRRAHKIIADLDANEPFVRKLEFIEALAALTSVYWEEVDRRTPAAPSKKLADVIANAAQHSRCEYLFNNLRMRHSLPARALPLLGSGTSPNEALRSEINRWFKNQPELYAQTLELQLGVNVIGKQMMHNSAMCAPTLRQLSSQTVAASVVCSFAISAAEWANHCASQAQEQRAPRKAQLPLALQRKAAEPLANKWKVDHKRMVVARKPAGQQQFIRTLKRPGAAKQRKRMPFSLLFGSAAKADGPLVLQDAAEWPSLPSLQASALSWELLSDGELPRQVSSASSVSTLPSSWTALAAPSEAGESSADSWVEIQVKPRGRRPASGSSAPEGEPNEDERRGSYAELVRQSASGAEAQRPPEGGFRRRPPPPTRRRHNKLQGVLHEETAPSGHVGAADSDDDDDGFSFGDCRTRGWNKGQKASHSVKSKLKVQCATEKRAVQAAASRGSTL</sequence>
<feature type="region of interest" description="Disordered" evidence="1">
    <location>
        <begin position="1567"/>
        <end position="1591"/>
    </location>
</feature>
<proteinExistence type="predicted"/>
<comment type="caution">
    <text evidence="2">The sequence shown here is derived from an EMBL/GenBank/DDBJ whole genome shotgun (WGS) entry which is preliminary data.</text>
</comment>
<feature type="region of interest" description="Disordered" evidence="1">
    <location>
        <begin position="77"/>
        <end position="100"/>
    </location>
</feature>
<feature type="region of interest" description="Disordered" evidence="1">
    <location>
        <begin position="1062"/>
        <end position="1086"/>
    </location>
</feature>
<feature type="region of interest" description="Disordered" evidence="1">
    <location>
        <begin position="2537"/>
        <end position="2647"/>
    </location>
</feature>
<name>A0ABN9TU68_9DINO</name>
<accession>A0ABN9TU68</accession>
<evidence type="ECO:0000313" key="2">
    <source>
        <dbReference type="EMBL" id="CAK0849425.1"/>
    </source>
</evidence>
<gene>
    <name evidence="2" type="ORF">PCOR1329_LOCUS42111</name>
</gene>
<protein>
    <submittedName>
        <fullName evidence="2">Uncharacterized protein</fullName>
    </submittedName>
</protein>